<dbReference type="AlphaFoldDB" id="A0A915III8"/>
<proteinExistence type="predicted"/>
<accession>A0A915III8</accession>
<evidence type="ECO:0000313" key="2">
    <source>
        <dbReference type="WBParaSite" id="nRc.2.0.1.t13629-RA"/>
    </source>
</evidence>
<evidence type="ECO:0000313" key="1">
    <source>
        <dbReference type="Proteomes" id="UP000887565"/>
    </source>
</evidence>
<reference evidence="2" key="1">
    <citation type="submission" date="2022-11" db="UniProtKB">
        <authorList>
            <consortium name="WormBaseParasite"/>
        </authorList>
    </citation>
    <scope>IDENTIFICATION</scope>
</reference>
<sequence>MDEPCDTLCPTESGIITGLKVSIRFDYSYFNRLKSLAVFRSRGCLFCEIHSLTTTISKFEESFRHILLSKENDYPFLQNSPKSKEQRLIM</sequence>
<dbReference type="Proteomes" id="UP000887565">
    <property type="component" value="Unplaced"/>
</dbReference>
<protein>
    <submittedName>
        <fullName evidence="2">Uncharacterized protein</fullName>
    </submittedName>
</protein>
<dbReference type="WBParaSite" id="nRc.2.0.1.t13629-RA">
    <property type="protein sequence ID" value="nRc.2.0.1.t13629-RA"/>
    <property type="gene ID" value="nRc.2.0.1.g13629"/>
</dbReference>
<keyword evidence="1" id="KW-1185">Reference proteome</keyword>
<name>A0A915III8_ROMCU</name>
<organism evidence="1 2">
    <name type="scientific">Romanomermis culicivorax</name>
    <name type="common">Nematode worm</name>
    <dbReference type="NCBI Taxonomy" id="13658"/>
    <lineage>
        <taxon>Eukaryota</taxon>
        <taxon>Metazoa</taxon>
        <taxon>Ecdysozoa</taxon>
        <taxon>Nematoda</taxon>
        <taxon>Enoplea</taxon>
        <taxon>Dorylaimia</taxon>
        <taxon>Mermithida</taxon>
        <taxon>Mermithoidea</taxon>
        <taxon>Mermithidae</taxon>
        <taxon>Romanomermis</taxon>
    </lineage>
</organism>